<dbReference type="AlphaFoldDB" id="A0A8D4UV84"/>
<dbReference type="Gene3D" id="1.10.260.40">
    <property type="entry name" value="lambda repressor-like DNA-binding domains"/>
    <property type="match status" value="1"/>
</dbReference>
<dbReference type="InterPro" id="IPR002589">
    <property type="entry name" value="Macro_dom"/>
</dbReference>
<evidence type="ECO:0000313" key="2">
    <source>
        <dbReference type="EMBL" id="BBK25608.1"/>
    </source>
</evidence>
<dbReference type="Pfam" id="PF01661">
    <property type="entry name" value="Macro"/>
    <property type="match status" value="1"/>
</dbReference>
<dbReference type="RefSeq" id="WP_143332688.1">
    <property type="nucleotide sequence ID" value="NZ_AP019697.1"/>
</dbReference>
<dbReference type="InterPro" id="IPR043472">
    <property type="entry name" value="Macro_dom-like"/>
</dbReference>
<reference evidence="3" key="1">
    <citation type="submission" date="2019-05" db="EMBL/GenBank/DDBJ databases">
        <title>Complete genome sequencing of Dialister sp. strain 5BBH33.</title>
        <authorList>
            <person name="Sakamoto M."/>
            <person name="Murakami T."/>
            <person name="Mori H."/>
        </authorList>
    </citation>
    <scope>NUCLEOTIDE SEQUENCE [LARGE SCALE GENOMIC DNA]</scope>
    <source>
        <strain evidence="3">5BBH33</strain>
    </source>
</reference>
<dbReference type="GeneID" id="92716765"/>
<name>A0A8D4UV84_9FIRM</name>
<evidence type="ECO:0000313" key="3">
    <source>
        <dbReference type="Proteomes" id="UP000320585"/>
    </source>
</evidence>
<dbReference type="PANTHER" id="PTHR11106:SF27">
    <property type="entry name" value="MACRO DOMAIN-CONTAINING PROTEIN"/>
    <property type="match status" value="1"/>
</dbReference>
<dbReference type="SUPFAM" id="SSF47413">
    <property type="entry name" value="lambda repressor-like DNA-binding domains"/>
    <property type="match status" value="1"/>
</dbReference>
<sequence>MPLLFVKEDITKMKVDAIVNAANTELHMGSGVCGAIFHAAGEEKMTEACQKLSPIRTGEAVMTDGFALPAGHVIHAAGPVYQERELAESALLLTKTYQSALALAAEHRLKSVAFPLISAGIYGYPKDEALSLAVWAIRHFLEDHEMDVYLAFPDKSAFVPEEYLVRDVEEYMAEGAYESVPVLYDAMPERAVPKALKMPAGLDHWVHHLDEPFNEALLRLIDDKGMTDTEVYKKANIDRRHFSKIRTGKGYIPKKPAILALAIALELDLDEAEDLLAKAGYAFSPSRKFDVIVQYFIIKGQYDIDEINEVLFHYDQPLLGG</sequence>
<dbReference type="Gene3D" id="3.40.220.10">
    <property type="entry name" value="Leucine Aminopeptidase, subunit E, domain 1"/>
    <property type="match status" value="1"/>
</dbReference>
<organism evidence="2 3">
    <name type="scientific">Dialister hominis</name>
    <dbReference type="NCBI Taxonomy" id="2582419"/>
    <lineage>
        <taxon>Bacteria</taxon>
        <taxon>Bacillati</taxon>
        <taxon>Bacillota</taxon>
        <taxon>Negativicutes</taxon>
        <taxon>Veillonellales</taxon>
        <taxon>Veillonellaceae</taxon>
        <taxon>Dialister</taxon>
    </lineage>
</organism>
<dbReference type="GO" id="GO:0003677">
    <property type="term" value="F:DNA binding"/>
    <property type="evidence" value="ECO:0007669"/>
    <property type="project" value="InterPro"/>
</dbReference>
<proteinExistence type="predicted"/>
<dbReference type="PROSITE" id="PS51154">
    <property type="entry name" value="MACRO"/>
    <property type="match status" value="1"/>
</dbReference>
<protein>
    <recommendedName>
        <fullName evidence="1">Macro domain-containing protein</fullName>
    </recommendedName>
</protein>
<dbReference type="SMART" id="SM00506">
    <property type="entry name" value="A1pp"/>
    <property type="match status" value="1"/>
</dbReference>
<dbReference type="CDD" id="cd00093">
    <property type="entry name" value="HTH_XRE"/>
    <property type="match status" value="1"/>
</dbReference>
<evidence type="ECO:0000259" key="1">
    <source>
        <dbReference type="PROSITE" id="PS51154"/>
    </source>
</evidence>
<keyword evidence="3" id="KW-1185">Reference proteome</keyword>
<feature type="domain" description="Macro" evidence="1">
    <location>
        <begin position="1"/>
        <end position="157"/>
    </location>
</feature>
<dbReference type="KEGG" id="dho:Dia5BBH33_15430"/>
<dbReference type="OrthoDB" id="6194521at2"/>
<dbReference type="EMBL" id="AP019697">
    <property type="protein sequence ID" value="BBK25608.1"/>
    <property type="molecule type" value="Genomic_DNA"/>
</dbReference>
<dbReference type="SUPFAM" id="SSF52949">
    <property type="entry name" value="Macro domain-like"/>
    <property type="match status" value="1"/>
</dbReference>
<accession>A0A8D4UV84</accession>
<dbReference type="InterPro" id="IPR010982">
    <property type="entry name" value="Lambda_DNA-bd_dom_sf"/>
</dbReference>
<dbReference type="Proteomes" id="UP000320585">
    <property type="component" value="Chromosome"/>
</dbReference>
<dbReference type="PANTHER" id="PTHR11106">
    <property type="entry name" value="GANGLIOSIDE INDUCED DIFFERENTIATION ASSOCIATED PROTEIN 2-RELATED"/>
    <property type="match status" value="1"/>
</dbReference>
<gene>
    <name evidence="2" type="ORF">Dia5BBH33_15430</name>
</gene>
<dbReference type="InterPro" id="IPR001387">
    <property type="entry name" value="Cro/C1-type_HTH"/>
</dbReference>